<sequence length="653" mass="76753">MKKLSKTNILLLVFLSFTNLIFSQDYYKLSEQFFNDTKPGHVEFLKQAIRENNAEQLLIDFQNVDIENERDIQRVDEQLKEIEDNFKSNYTNPEYVYECKKTKEYKDEVKHLNTRLTYIESSLNIAKSSYNLCKNNVYRTGNCSQQQNNYNKQVNLYNSVLSELNSAVDNYDYYKDDCNDVVYKYQNAFEYAKRRTDNLIAARNQRTESRIRQFEYYRDQVNEVILSTPMHNIEYYDNGNKSKEGYLDLRTNKYVGTFKKYYSNGQLELECTFENDQLDGHYSEYYISGTKKTDSNYIDGILNGNFIEYFETGDTKIKVYYKDGKYDGNYVEYYETGTKKVDSNYKEGELNGNATLYYETGIKKSEADFERGNLVNITEYNEQGVDEHAEMQNEILDHWRQEREERDKYYETIDNASVAESIAANPIRTIKEDPIELVVDFSKASKETVNFFLVRPDNEKSIKLREKYINDIHDTDGGKLSCNYFGDDGQIILKAVYDGLTVTINDYNEDGSYSQADFQNRNKIGMLKEFDKNGNRLEGEEREADINTFLKQKNFYTPATLSYGKNIEISDGIWEVVHGGGDQDTYRYSYKQLNDTQIELTFIQSNDSSNEYKKGDKFIVELLFMNIKSKFYKLTITPLDTSYNGLLDEYYYK</sequence>
<keyword evidence="2" id="KW-1185">Reference proteome</keyword>
<name>A0ABT6G013_9FLAO</name>
<accession>A0ABT6G013</accession>
<dbReference type="EMBL" id="JARSBN010000003">
    <property type="protein sequence ID" value="MDG4715376.1"/>
    <property type="molecule type" value="Genomic_DNA"/>
</dbReference>
<dbReference type="InterPro" id="IPR011652">
    <property type="entry name" value="MORN_2"/>
</dbReference>
<reference evidence="1 2" key="1">
    <citation type="submission" date="2023-03" db="EMBL/GenBank/DDBJ databases">
        <title>Strain YYF002 represents a novel species in the genus Winogradskyella isolated from seawater.</title>
        <authorList>
            <person name="Fu Z.-Y."/>
        </authorList>
    </citation>
    <scope>NUCLEOTIDE SEQUENCE [LARGE SCALE GENOMIC DNA]</scope>
    <source>
        <strain evidence="1 2">YYF002</strain>
    </source>
</reference>
<dbReference type="Pfam" id="PF07661">
    <property type="entry name" value="MORN_2"/>
    <property type="match status" value="1"/>
</dbReference>
<gene>
    <name evidence="1" type="ORF">P7122_05805</name>
</gene>
<evidence type="ECO:0000313" key="2">
    <source>
        <dbReference type="Proteomes" id="UP001529085"/>
    </source>
</evidence>
<dbReference type="Proteomes" id="UP001529085">
    <property type="component" value="Unassembled WGS sequence"/>
</dbReference>
<dbReference type="RefSeq" id="WP_278004836.1">
    <property type="nucleotide sequence ID" value="NZ_JARSBN010000003.1"/>
</dbReference>
<comment type="caution">
    <text evidence="1">The sequence shown here is derived from an EMBL/GenBank/DDBJ whole genome shotgun (WGS) entry which is preliminary data.</text>
</comment>
<evidence type="ECO:0000313" key="1">
    <source>
        <dbReference type="EMBL" id="MDG4715376.1"/>
    </source>
</evidence>
<protein>
    <submittedName>
        <fullName evidence="1">Toxin-antitoxin system YwqK family antitoxin</fullName>
    </submittedName>
</protein>
<dbReference type="SUPFAM" id="SSF82185">
    <property type="entry name" value="Histone H3 K4-specific methyltransferase SET7/9 N-terminal domain"/>
    <property type="match status" value="1"/>
</dbReference>
<proteinExistence type="predicted"/>
<organism evidence="1 2">
    <name type="scientific">Winogradskyella marincola</name>
    <dbReference type="NCBI Taxonomy" id="3037795"/>
    <lineage>
        <taxon>Bacteria</taxon>
        <taxon>Pseudomonadati</taxon>
        <taxon>Bacteroidota</taxon>
        <taxon>Flavobacteriia</taxon>
        <taxon>Flavobacteriales</taxon>
        <taxon>Flavobacteriaceae</taxon>
        <taxon>Winogradskyella</taxon>
    </lineage>
</organism>
<dbReference type="Gene3D" id="2.20.110.10">
    <property type="entry name" value="Histone H3 K4-specific methyltransferase SET7/9 N-terminal domain"/>
    <property type="match status" value="2"/>
</dbReference>